<comment type="subcellular location">
    <subcellularLocation>
        <location evidence="1">Nucleus</location>
    </subcellularLocation>
</comment>
<dbReference type="GO" id="GO:0003677">
    <property type="term" value="F:DNA binding"/>
    <property type="evidence" value="ECO:0007669"/>
    <property type="project" value="UniProtKB-KW"/>
</dbReference>
<dbReference type="Proteomes" id="UP001177140">
    <property type="component" value="Unassembled WGS sequence"/>
</dbReference>
<evidence type="ECO:0000256" key="4">
    <source>
        <dbReference type="ARBA" id="ARBA00023163"/>
    </source>
</evidence>
<dbReference type="PROSITE" id="PS50863">
    <property type="entry name" value="B3"/>
    <property type="match status" value="1"/>
</dbReference>
<protein>
    <recommendedName>
        <fullName evidence="7">TF-B3 domain-containing protein</fullName>
    </recommendedName>
</protein>
<dbReference type="PANTHER" id="PTHR31391">
    <property type="entry name" value="B3 DOMAIN-CONTAINING PROTEIN OS11G0197600-RELATED"/>
    <property type="match status" value="1"/>
</dbReference>
<organism evidence="8 9">
    <name type="scientific">Papaver nudicaule</name>
    <name type="common">Iceland poppy</name>
    <dbReference type="NCBI Taxonomy" id="74823"/>
    <lineage>
        <taxon>Eukaryota</taxon>
        <taxon>Viridiplantae</taxon>
        <taxon>Streptophyta</taxon>
        <taxon>Embryophyta</taxon>
        <taxon>Tracheophyta</taxon>
        <taxon>Spermatophyta</taxon>
        <taxon>Magnoliopsida</taxon>
        <taxon>Ranunculales</taxon>
        <taxon>Papaveraceae</taxon>
        <taxon>Papaveroideae</taxon>
        <taxon>Papaver</taxon>
    </lineage>
</organism>
<dbReference type="PANTHER" id="PTHR31391:SF4">
    <property type="entry name" value="B3 DOMAIN-CONTAINING PROTEIN OS03G0184500"/>
    <property type="match status" value="1"/>
</dbReference>
<keyword evidence="3" id="KW-0238">DNA-binding</keyword>
<evidence type="ECO:0000313" key="9">
    <source>
        <dbReference type="Proteomes" id="UP001177140"/>
    </source>
</evidence>
<accession>A0AA42ARU4</accession>
<evidence type="ECO:0000259" key="7">
    <source>
        <dbReference type="PROSITE" id="PS50863"/>
    </source>
</evidence>
<dbReference type="InterPro" id="IPR044837">
    <property type="entry name" value="REM16-like"/>
</dbReference>
<evidence type="ECO:0000256" key="5">
    <source>
        <dbReference type="ARBA" id="ARBA00023242"/>
    </source>
</evidence>
<dbReference type="Gene3D" id="2.40.330.10">
    <property type="entry name" value="DNA-binding pseudobarrel domain"/>
    <property type="match status" value="1"/>
</dbReference>
<proteinExistence type="predicted"/>
<keyword evidence="4" id="KW-0804">Transcription</keyword>
<name>A0AA42ARU4_PAPNU</name>
<feature type="domain" description="TF-B3" evidence="7">
    <location>
        <begin position="130"/>
        <end position="221"/>
    </location>
</feature>
<feature type="region of interest" description="Disordered" evidence="6">
    <location>
        <begin position="85"/>
        <end position="104"/>
    </location>
</feature>
<dbReference type="SUPFAM" id="SSF101936">
    <property type="entry name" value="DNA-binding pseudobarrel domain"/>
    <property type="match status" value="1"/>
</dbReference>
<keyword evidence="5" id="KW-0539">Nucleus</keyword>
<dbReference type="InterPro" id="IPR003340">
    <property type="entry name" value="B3_DNA-bd"/>
</dbReference>
<sequence>MVMNWKSYEEIRLQTIEENNRRILPLNLNILALNLKKSPKSSSKEKRKIIVQKTLEYVEVRRSARNSDKPASIYRDVVDYRIEKPTKKSKKPKTSDSEGNYPMASTKERKIAIEKAKELELSLGDEFSCFVKPMHHSHVNIGFWLGLPSDFSKKYLPKRDAQVTLVDEEEVEFATLYLAEQVGLIAGWRGFAIDHQLIKGDSCVFQRTKPIEFKVYVIRANDVSYGEESS</sequence>
<gene>
    <name evidence="8" type="ORF">MKW94_001745</name>
</gene>
<evidence type="ECO:0000256" key="3">
    <source>
        <dbReference type="ARBA" id="ARBA00023125"/>
    </source>
</evidence>
<dbReference type="GO" id="GO:0005634">
    <property type="term" value="C:nucleus"/>
    <property type="evidence" value="ECO:0007669"/>
    <property type="project" value="UniProtKB-SubCell"/>
</dbReference>
<keyword evidence="2" id="KW-0805">Transcription regulation</keyword>
<evidence type="ECO:0000256" key="1">
    <source>
        <dbReference type="ARBA" id="ARBA00004123"/>
    </source>
</evidence>
<evidence type="ECO:0000256" key="6">
    <source>
        <dbReference type="SAM" id="MobiDB-lite"/>
    </source>
</evidence>
<reference evidence="8" key="1">
    <citation type="submission" date="2022-03" db="EMBL/GenBank/DDBJ databases">
        <title>A functionally conserved STORR gene fusion in Papaver species that diverged 16.8 million years ago.</title>
        <authorList>
            <person name="Catania T."/>
        </authorList>
    </citation>
    <scope>NUCLEOTIDE SEQUENCE</scope>
    <source>
        <strain evidence="8">S-191538</strain>
    </source>
</reference>
<evidence type="ECO:0000256" key="2">
    <source>
        <dbReference type="ARBA" id="ARBA00023015"/>
    </source>
</evidence>
<dbReference type="CDD" id="cd10017">
    <property type="entry name" value="B3_DNA"/>
    <property type="match status" value="1"/>
</dbReference>
<dbReference type="SMART" id="SM01019">
    <property type="entry name" value="B3"/>
    <property type="match status" value="1"/>
</dbReference>
<dbReference type="InterPro" id="IPR015300">
    <property type="entry name" value="DNA-bd_pseudobarrel_sf"/>
</dbReference>
<dbReference type="EMBL" id="JAJJMA010193473">
    <property type="protein sequence ID" value="MCL7038731.1"/>
    <property type="molecule type" value="Genomic_DNA"/>
</dbReference>
<dbReference type="AlphaFoldDB" id="A0AA42ARU4"/>
<dbReference type="Pfam" id="PF02362">
    <property type="entry name" value="B3"/>
    <property type="match status" value="1"/>
</dbReference>
<keyword evidence="9" id="KW-1185">Reference proteome</keyword>
<evidence type="ECO:0000313" key="8">
    <source>
        <dbReference type="EMBL" id="MCL7038731.1"/>
    </source>
</evidence>
<comment type="caution">
    <text evidence="8">The sequence shown here is derived from an EMBL/GenBank/DDBJ whole genome shotgun (WGS) entry which is preliminary data.</text>
</comment>